<gene>
    <name evidence="2" type="ORF">PSYICH_LOCUS2037</name>
</gene>
<sequence length="205" mass="24211">MGTYNDTMETSIIYATFFTELAERKIRNDEDVHEYFLKMKELSNRGDIETEALIQYVIDGIHDDDRNKIILYAAKTNREFKEKLKVYSDMKANTSKRADRTVVQNRGSQQSNIQERKDTVTRQENKQSVKSTIRCFNCNVIGHKSENFHKKRLGMKCFRCYNFGHKSYECQRAKTEQRRESPKEPTLVNRIVAADSNRKFKKIKM</sequence>
<dbReference type="Gene3D" id="4.10.60.10">
    <property type="entry name" value="Zinc finger, CCHC-type"/>
    <property type="match status" value="1"/>
</dbReference>
<dbReference type="SUPFAM" id="SSF57756">
    <property type="entry name" value="Retrovirus zinc finger-like domains"/>
    <property type="match status" value="1"/>
</dbReference>
<name>A0A9P0CG51_9CUCU</name>
<evidence type="ECO:0000256" key="1">
    <source>
        <dbReference type="SAM" id="MobiDB-lite"/>
    </source>
</evidence>
<dbReference type="AlphaFoldDB" id="A0A9P0CG51"/>
<feature type="compositionally biased region" description="Basic and acidic residues" evidence="1">
    <location>
        <begin position="114"/>
        <end position="124"/>
    </location>
</feature>
<evidence type="ECO:0000313" key="3">
    <source>
        <dbReference type="Proteomes" id="UP001153636"/>
    </source>
</evidence>
<keyword evidence="3" id="KW-1185">Reference proteome</keyword>
<dbReference type="GO" id="GO:0003676">
    <property type="term" value="F:nucleic acid binding"/>
    <property type="evidence" value="ECO:0007669"/>
    <property type="project" value="InterPro"/>
</dbReference>
<dbReference type="GO" id="GO:0008270">
    <property type="term" value="F:zinc ion binding"/>
    <property type="evidence" value="ECO:0007669"/>
    <property type="project" value="InterPro"/>
</dbReference>
<feature type="region of interest" description="Disordered" evidence="1">
    <location>
        <begin position="95"/>
        <end position="124"/>
    </location>
</feature>
<proteinExistence type="predicted"/>
<dbReference type="InterPro" id="IPR036875">
    <property type="entry name" value="Znf_CCHC_sf"/>
</dbReference>
<protein>
    <recommendedName>
        <fullName evidence="4">CCHC-type domain-containing protein</fullName>
    </recommendedName>
</protein>
<dbReference type="Proteomes" id="UP001153636">
    <property type="component" value="Chromosome 10"/>
</dbReference>
<evidence type="ECO:0008006" key="4">
    <source>
        <dbReference type="Google" id="ProtNLM"/>
    </source>
</evidence>
<dbReference type="EMBL" id="OV651822">
    <property type="protein sequence ID" value="CAH1100726.1"/>
    <property type="molecule type" value="Genomic_DNA"/>
</dbReference>
<evidence type="ECO:0000313" key="2">
    <source>
        <dbReference type="EMBL" id="CAH1100726.1"/>
    </source>
</evidence>
<accession>A0A9P0CG51</accession>
<organism evidence="2 3">
    <name type="scientific">Psylliodes chrysocephalus</name>
    <dbReference type="NCBI Taxonomy" id="3402493"/>
    <lineage>
        <taxon>Eukaryota</taxon>
        <taxon>Metazoa</taxon>
        <taxon>Ecdysozoa</taxon>
        <taxon>Arthropoda</taxon>
        <taxon>Hexapoda</taxon>
        <taxon>Insecta</taxon>
        <taxon>Pterygota</taxon>
        <taxon>Neoptera</taxon>
        <taxon>Endopterygota</taxon>
        <taxon>Coleoptera</taxon>
        <taxon>Polyphaga</taxon>
        <taxon>Cucujiformia</taxon>
        <taxon>Chrysomeloidea</taxon>
        <taxon>Chrysomelidae</taxon>
        <taxon>Galerucinae</taxon>
        <taxon>Alticini</taxon>
        <taxon>Psylliodes</taxon>
    </lineage>
</organism>
<feature type="compositionally biased region" description="Polar residues" evidence="1">
    <location>
        <begin position="102"/>
        <end position="113"/>
    </location>
</feature>
<reference evidence="2" key="1">
    <citation type="submission" date="2022-01" db="EMBL/GenBank/DDBJ databases">
        <authorList>
            <person name="King R."/>
        </authorList>
    </citation>
    <scope>NUCLEOTIDE SEQUENCE</scope>
</reference>